<evidence type="ECO:0000256" key="2">
    <source>
        <dbReference type="ARBA" id="ARBA00023015"/>
    </source>
</evidence>
<dbReference type="RefSeq" id="WP_199241540.1">
    <property type="nucleotide sequence ID" value="NZ_RHPJ01000002.1"/>
</dbReference>
<evidence type="ECO:0000313" key="7">
    <source>
        <dbReference type="EMBL" id="TGO05519.1"/>
    </source>
</evidence>
<gene>
    <name evidence="7" type="ORF">SERN_1523</name>
</gene>
<dbReference type="CDD" id="cd06171">
    <property type="entry name" value="Sigma70_r4"/>
    <property type="match status" value="1"/>
</dbReference>
<comment type="similarity">
    <text evidence="1">Belongs to the sigma-70 factor family. ECF subfamily.</text>
</comment>
<dbReference type="InterPro" id="IPR013324">
    <property type="entry name" value="RNA_pol_sigma_r3/r4-like"/>
</dbReference>
<name>A0A4Z1E2S2_9MICO</name>
<dbReference type="Gene3D" id="1.10.1740.10">
    <property type="match status" value="1"/>
</dbReference>
<organism evidence="7 8">
    <name type="scientific">Serinibacter arcticus</name>
    <dbReference type="NCBI Taxonomy" id="1655435"/>
    <lineage>
        <taxon>Bacteria</taxon>
        <taxon>Bacillati</taxon>
        <taxon>Actinomycetota</taxon>
        <taxon>Actinomycetes</taxon>
        <taxon>Micrococcales</taxon>
        <taxon>Beutenbergiaceae</taxon>
        <taxon>Serinibacter</taxon>
    </lineage>
</organism>
<evidence type="ECO:0000256" key="4">
    <source>
        <dbReference type="ARBA" id="ARBA00023163"/>
    </source>
</evidence>
<feature type="domain" description="RNA polymerase sigma-70 region 2" evidence="5">
    <location>
        <begin position="42"/>
        <end position="109"/>
    </location>
</feature>
<dbReference type="PANTHER" id="PTHR43133">
    <property type="entry name" value="RNA POLYMERASE ECF-TYPE SIGMA FACTO"/>
    <property type="match status" value="1"/>
</dbReference>
<dbReference type="InterPro" id="IPR014284">
    <property type="entry name" value="RNA_pol_sigma-70_dom"/>
</dbReference>
<dbReference type="InterPro" id="IPR036388">
    <property type="entry name" value="WH-like_DNA-bd_sf"/>
</dbReference>
<keyword evidence="3" id="KW-0731">Sigma factor</keyword>
<dbReference type="AlphaFoldDB" id="A0A4Z1E2S2"/>
<evidence type="ECO:0000259" key="6">
    <source>
        <dbReference type="Pfam" id="PF08281"/>
    </source>
</evidence>
<dbReference type="InterPro" id="IPR007627">
    <property type="entry name" value="RNA_pol_sigma70_r2"/>
</dbReference>
<evidence type="ECO:0000313" key="8">
    <source>
        <dbReference type="Proteomes" id="UP000297318"/>
    </source>
</evidence>
<evidence type="ECO:0000256" key="3">
    <source>
        <dbReference type="ARBA" id="ARBA00023082"/>
    </source>
</evidence>
<dbReference type="Pfam" id="PF04542">
    <property type="entry name" value="Sigma70_r2"/>
    <property type="match status" value="1"/>
</dbReference>
<evidence type="ECO:0000256" key="1">
    <source>
        <dbReference type="ARBA" id="ARBA00010641"/>
    </source>
</evidence>
<dbReference type="SUPFAM" id="SSF88946">
    <property type="entry name" value="Sigma2 domain of RNA polymerase sigma factors"/>
    <property type="match status" value="1"/>
</dbReference>
<dbReference type="InterPro" id="IPR013325">
    <property type="entry name" value="RNA_pol_sigma_r2"/>
</dbReference>
<sequence length="197" mass="21785">MVTLAGLRAVPHAPDDDGDDRLDAAADVAPRHPIAFDVADAYDSHAREIFGFALNAVRDRGTAEDCVQETFVRAWRARDRFDVTRGGVRTWLFAIARNVVKDSYRRGERIPEPVDDGSFPEVAGAGPTDPVERLAMTQALATLSEEHREAVVAVHLVGVGYPELSERLGVPVATLRTRTFYGLRALRRHLEQQEGTR</sequence>
<dbReference type="Gene3D" id="1.10.10.10">
    <property type="entry name" value="Winged helix-like DNA-binding domain superfamily/Winged helix DNA-binding domain"/>
    <property type="match status" value="1"/>
</dbReference>
<keyword evidence="8" id="KW-1185">Reference proteome</keyword>
<dbReference type="GO" id="GO:0003677">
    <property type="term" value="F:DNA binding"/>
    <property type="evidence" value="ECO:0007669"/>
    <property type="project" value="InterPro"/>
</dbReference>
<dbReference type="GO" id="GO:0016987">
    <property type="term" value="F:sigma factor activity"/>
    <property type="evidence" value="ECO:0007669"/>
    <property type="project" value="UniProtKB-KW"/>
</dbReference>
<dbReference type="EMBL" id="RHPJ01000002">
    <property type="protein sequence ID" value="TGO05519.1"/>
    <property type="molecule type" value="Genomic_DNA"/>
</dbReference>
<comment type="caution">
    <text evidence="7">The sequence shown here is derived from an EMBL/GenBank/DDBJ whole genome shotgun (WGS) entry which is preliminary data.</text>
</comment>
<dbReference type="Proteomes" id="UP000297318">
    <property type="component" value="Unassembled WGS sequence"/>
</dbReference>
<dbReference type="NCBIfam" id="TIGR02937">
    <property type="entry name" value="sigma70-ECF"/>
    <property type="match status" value="1"/>
</dbReference>
<dbReference type="InterPro" id="IPR039425">
    <property type="entry name" value="RNA_pol_sigma-70-like"/>
</dbReference>
<protein>
    <submittedName>
        <fullName evidence="7">RNA polymerase sigma-70 factor, ECF subfamily</fullName>
    </submittedName>
</protein>
<reference evidence="7 8" key="1">
    <citation type="submission" date="2018-11" db="EMBL/GenBank/DDBJ databases">
        <title>Complete genome sequencing of the Actinobacteria Serinibacter sp. K3-2.</title>
        <authorList>
            <person name="Rakitin A.L."/>
            <person name="Beletsky A.V."/>
            <person name="Mardanov A.V."/>
            <person name="Ravin N.V."/>
            <person name="Gromova A.S."/>
            <person name="Filippova S.N."/>
            <person name="Gal'Chenko V.F."/>
        </authorList>
    </citation>
    <scope>NUCLEOTIDE SEQUENCE [LARGE SCALE GENOMIC DNA]</scope>
    <source>
        <strain evidence="7 8">K3-2</strain>
    </source>
</reference>
<evidence type="ECO:0000259" key="5">
    <source>
        <dbReference type="Pfam" id="PF04542"/>
    </source>
</evidence>
<dbReference type="PANTHER" id="PTHR43133:SF62">
    <property type="entry name" value="RNA POLYMERASE SIGMA FACTOR SIGZ"/>
    <property type="match status" value="1"/>
</dbReference>
<accession>A0A4Z1E2S2</accession>
<keyword evidence="4" id="KW-0804">Transcription</keyword>
<keyword evidence="2" id="KW-0805">Transcription regulation</keyword>
<feature type="domain" description="RNA polymerase sigma factor 70 region 4 type 2" evidence="6">
    <location>
        <begin position="134"/>
        <end position="186"/>
    </location>
</feature>
<dbReference type="SUPFAM" id="SSF88659">
    <property type="entry name" value="Sigma3 and sigma4 domains of RNA polymerase sigma factors"/>
    <property type="match status" value="1"/>
</dbReference>
<proteinExistence type="inferred from homology"/>
<dbReference type="Pfam" id="PF08281">
    <property type="entry name" value="Sigma70_r4_2"/>
    <property type="match status" value="1"/>
</dbReference>
<dbReference type="GO" id="GO:0006352">
    <property type="term" value="P:DNA-templated transcription initiation"/>
    <property type="evidence" value="ECO:0007669"/>
    <property type="project" value="InterPro"/>
</dbReference>
<dbReference type="InterPro" id="IPR013249">
    <property type="entry name" value="RNA_pol_sigma70_r4_t2"/>
</dbReference>